<geneLocation type="plasmid" evidence="2">
    <name>pRGRH0210</name>
</geneLocation>
<sequence>MRQIGDMKLYSFDEVLDEDLGKVGTPDRDAFEAEVAEEIRAYHIGEAIRQARKEKNLTQEQLGELMGVQRAQISKIESGKNLNFSTIARAFKAMGIPANLAFGGVSLSLW</sequence>
<accession>A0A0H5PYD4</accession>
<dbReference type="Pfam" id="PF01381">
    <property type="entry name" value="HTH_3"/>
    <property type="match status" value="1"/>
</dbReference>
<feature type="domain" description="HTH cro/C1-type" evidence="1">
    <location>
        <begin position="48"/>
        <end position="101"/>
    </location>
</feature>
<dbReference type="InterPro" id="IPR001387">
    <property type="entry name" value="Cro/C1-type_HTH"/>
</dbReference>
<dbReference type="SUPFAM" id="SSF47413">
    <property type="entry name" value="lambda repressor-like DNA-binding domains"/>
    <property type="match status" value="1"/>
</dbReference>
<dbReference type="CDD" id="cd00093">
    <property type="entry name" value="HTH_XRE"/>
    <property type="match status" value="1"/>
</dbReference>
<reference evidence="2" key="1">
    <citation type="submission" date="2015-06" db="EMBL/GenBank/DDBJ databases">
        <authorList>
            <person name="Joergensen T."/>
        </authorList>
    </citation>
    <scope>NUCLEOTIDE SEQUENCE</scope>
    <source>
        <plasmid evidence="2">pRGRH0210</plasmid>
    </source>
</reference>
<organism evidence="2">
    <name type="scientific">uncultured prokaryote</name>
    <dbReference type="NCBI Taxonomy" id="198431"/>
    <lineage>
        <taxon>unclassified sequences</taxon>
        <taxon>environmental samples</taxon>
    </lineage>
</organism>
<proteinExistence type="predicted"/>
<reference evidence="2" key="2">
    <citation type="submission" date="2015-07" db="EMBL/GenBank/DDBJ databases">
        <title>Plasmids, circular viruses and viroids from rat gut.</title>
        <authorList>
            <person name="Jorgensen T.J."/>
            <person name="Hansen M.A."/>
            <person name="Xu Z."/>
            <person name="Tabak M.A."/>
            <person name="Sorensen S.J."/>
            <person name="Hansen L.H."/>
        </authorList>
    </citation>
    <scope>NUCLEOTIDE SEQUENCE</scope>
    <source>
        <plasmid evidence="2">pRGRH0210</plasmid>
    </source>
</reference>
<dbReference type="AlphaFoldDB" id="A0A0H5PYD4"/>
<dbReference type="PROSITE" id="PS50943">
    <property type="entry name" value="HTH_CROC1"/>
    <property type="match status" value="1"/>
</dbReference>
<evidence type="ECO:0000259" key="1">
    <source>
        <dbReference type="PROSITE" id="PS50943"/>
    </source>
</evidence>
<keyword evidence="2" id="KW-0614">Plasmid</keyword>
<dbReference type="SMART" id="SM00530">
    <property type="entry name" value="HTH_XRE"/>
    <property type="match status" value="1"/>
</dbReference>
<protein>
    <recommendedName>
        <fullName evidence="1">HTH cro/C1-type domain-containing protein</fullName>
    </recommendedName>
</protein>
<dbReference type="Gene3D" id="1.10.260.40">
    <property type="entry name" value="lambda repressor-like DNA-binding domains"/>
    <property type="match status" value="1"/>
</dbReference>
<dbReference type="EMBL" id="LN852889">
    <property type="protein sequence ID" value="CRY94200.1"/>
    <property type="molecule type" value="Genomic_DNA"/>
</dbReference>
<name>A0A0H5PYD4_9ZZZZ</name>
<dbReference type="GO" id="GO:0003677">
    <property type="term" value="F:DNA binding"/>
    <property type="evidence" value="ECO:0007669"/>
    <property type="project" value="InterPro"/>
</dbReference>
<evidence type="ECO:0000313" key="2">
    <source>
        <dbReference type="EMBL" id="CRY94200.1"/>
    </source>
</evidence>
<dbReference type="InterPro" id="IPR010982">
    <property type="entry name" value="Lambda_DNA-bd_dom_sf"/>
</dbReference>